<reference evidence="10" key="1">
    <citation type="submission" date="2021-04" db="EMBL/GenBank/DDBJ databases">
        <title>novel species isolated from subtropical streams in China.</title>
        <authorList>
            <person name="Lu H."/>
        </authorList>
    </citation>
    <scope>NUCLEOTIDE SEQUENCE</scope>
    <source>
        <strain evidence="10">FT137W</strain>
    </source>
</reference>
<dbReference type="InterPro" id="IPR036010">
    <property type="entry name" value="2Fe-2S_ferredoxin-like_sf"/>
</dbReference>
<comment type="caution">
    <text evidence="10">The sequence shown here is derived from an EMBL/GenBank/DDBJ whole genome shotgun (WGS) entry which is preliminary data.</text>
</comment>
<dbReference type="Proteomes" id="UP000678545">
    <property type="component" value="Unassembled WGS sequence"/>
</dbReference>
<keyword evidence="11" id="KW-1185">Reference proteome</keyword>
<dbReference type="AlphaFoldDB" id="A0A941DY90"/>
<gene>
    <name evidence="10" type="ORF">KDM90_02995</name>
</gene>
<dbReference type="SUPFAM" id="SSF54292">
    <property type="entry name" value="2Fe-2S ferredoxin-like"/>
    <property type="match status" value="1"/>
</dbReference>
<evidence type="ECO:0000256" key="4">
    <source>
        <dbReference type="ARBA" id="ARBA00022723"/>
    </source>
</evidence>
<feature type="domain" description="2Fe-2S ferredoxin-type" evidence="9">
    <location>
        <begin position="9"/>
        <end position="100"/>
    </location>
</feature>
<evidence type="ECO:0000256" key="6">
    <source>
        <dbReference type="ARBA" id="ARBA00023004"/>
    </source>
</evidence>
<keyword evidence="5" id="KW-0249">Electron transport</keyword>
<evidence type="ECO:0000256" key="7">
    <source>
        <dbReference type="ARBA" id="ARBA00023014"/>
    </source>
</evidence>
<evidence type="ECO:0000256" key="8">
    <source>
        <dbReference type="ARBA" id="ARBA00034078"/>
    </source>
</evidence>
<evidence type="ECO:0000256" key="1">
    <source>
        <dbReference type="ARBA" id="ARBA00007874"/>
    </source>
</evidence>
<dbReference type="PANTHER" id="PTHR43112:SF3">
    <property type="entry name" value="FERREDOXIN-2, CHLOROPLASTIC"/>
    <property type="match status" value="1"/>
</dbReference>
<keyword evidence="2" id="KW-0813">Transport</keyword>
<evidence type="ECO:0000256" key="5">
    <source>
        <dbReference type="ARBA" id="ARBA00022982"/>
    </source>
</evidence>
<dbReference type="Gene3D" id="3.10.20.30">
    <property type="match status" value="1"/>
</dbReference>
<sequence>MSTENSREFRVTLIKQNREFVCNEGEPILLAALRQGVRPANSCRNGSCRTCLCKTKLGEVYYQIEWPSLSFDEKQDGYILPCVAIARSDIAILDWPIVVL</sequence>
<dbReference type="InterPro" id="IPR001041">
    <property type="entry name" value="2Fe-2S_ferredoxin-type"/>
</dbReference>
<comment type="similarity">
    <text evidence="1">Belongs to the 2Fe2S plant-type ferredoxin family.</text>
</comment>
<evidence type="ECO:0000313" key="10">
    <source>
        <dbReference type="EMBL" id="MBR7798955.1"/>
    </source>
</evidence>
<dbReference type="EMBL" id="JAGSPJ010000001">
    <property type="protein sequence ID" value="MBR7798955.1"/>
    <property type="molecule type" value="Genomic_DNA"/>
</dbReference>
<comment type="cofactor">
    <cofactor evidence="8">
        <name>[2Fe-2S] cluster</name>
        <dbReference type="ChEBI" id="CHEBI:190135"/>
    </cofactor>
</comment>
<protein>
    <submittedName>
        <fullName evidence="10">2Fe-2S iron-sulfur cluster binding domain-containing protein</fullName>
    </submittedName>
</protein>
<dbReference type="CDD" id="cd00207">
    <property type="entry name" value="fer2"/>
    <property type="match status" value="1"/>
</dbReference>
<dbReference type="GO" id="GO:0051537">
    <property type="term" value="F:2 iron, 2 sulfur cluster binding"/>
    <property type="evidence" value="ECO:0007669"/>
    <property type="project" value="UniProtKB-KW"/>
</dbReference>
<dbReference type="PROSITE" id="PS51085">
    <property type="entry name" value="2FE2S_FER_2"/>
    <property type="match status" value="1"/>
</dbReference>
<dbReference type="RefSeq" id="WP_212674071.1">
    <property type="nucleotide sequence ID" value="NZ_JAGSPJ010000001.1"/>
</dbReference>
<evidence type="ECO:0000259" key="9">
    <source>
        <dbReference type="PROSITE" id="PS51085"/>
    </source>
</evidence>
<dbReference type="GO" id="GO:0046872">
    <property type="term" value="F:metal ion binding"/>
    <property type="evidence" value="ECO:0007669"/>
    <property type="project" value="UniProtKB-KW"/>
</dbReference>
<dbReference type="PANTHER" id="PTHR43112">
    <property type="entry name" value="FERREDOXIN"/>
    <property type="match status" value="1"/>
</dbReference>
<dbReference type="InterPro" id="IPR012675">
    <property type="entry name" value="Beta-grasp_dom_sf"/>
</dbReference>
<evidence type="ECO:0000256" key="3">
    <source>
        <dbReference type="ARBA" id="ARBA00022714"/>
    </source>
</evidence>
<dbReference type="Pfam" id="PF00111">
    <property type="entry name" value="Fer2"/>
    <property type="match status" value="1"/>
</dbReference>
<name>A0A941DY90_9BURK</name>
<proteinExistence type="inferred from homology"/>
<keyword evidence="4" id="KW-0479">Metal-binding</keyword>
<accession>A0A941DY90</accession>
<keyword evidence="3" id="KW-0001">2Fe-2S</keyword>
<keyword evidence="7" id="KW-0411">Iron-sulfur</keyword>
<keyword evidence="6" id="KW-0408">Iron</keyword>
<evidence type="ECO:0000313" key="11">
    <source>
        <dbReference type="Proteomes" id="UP000678545"/>
    </source>
</evidence>
<evidence type="ECO:0000256" key="2">
    <source>
        <dbReference type="ARBA" id="ARBA00022448"/>
    </source>
</evidence>
<organism evidence="10 11">
    <name type="scientific">Undibacterium fentianense</name>
    <dbReference type="NCBI Taxonomy" id="2828728"/>
    <lineage>
        <taxon>Bacteria</taxon>
        <taxon>Pseudomonadati</taxon>
        <taxon>Pseudomonadota</taxon>
        <taxon>Betaproteobacteria</taxon>
        <taxon>Burkholderiales</taxon>
        <taxon>Oxalobacteraceae</taxon>
        <taxon>Undibacterium</taxon>
    </lineage>
</organism>